<sequence length="518" mass="59496">MRNLFLLVVLVFAIFSCDKTTSLHNIEGEYELNAVPMPQSFTPVNQVVRFSNASEVFASDDALKPLIELFVEELASVSGHSLAMAESAGSSADIVFSLDDSIAPETYKIEISETVKVSGGSYAALAMARSTLLQIASDDEGQLAFPVMTIEDTPDSEYRGLMIDLARNWHTVENLKSLIDMASFYKSNYVHLHFTDYQSYTLPSKKYPNLSTPDRHYTFEDLEELERYSQKRGITIIPEIDIPGHASAIVKAYPELFALKDIKENPWTINMGKEEVYTALDEIIGELIPVFKATPYFHIGGDEAIFHKVESDPDVQSYMKANNLGEDVHELYRHFLVRMNDIVKKHGKQMAVWEGFRTDGEVEIPKDIIVYEFETNRYLPNELVRDGYTVVNTSWKPLYVVNRKKFAPETIYNWNVWRWENWFPRAPSFVPIQLERTNQIVGAQMCAWEQPQASEFRSLRKRLPVMMERIWSHDQRQAFDVFMTKLEATDQVLSKLSGITEQDDKLHGYDYVDDRPNK</sequence>
<evidence type="ECO:0000256" key="3">
    <source>
        <dbReference type="ARBA" id="ARBA00012663"/>
    </source>
</evidence>
<dbReference type="GO" id="GO:0004563">
    <property type="term" value="F:beta-N-acetylhexosaminidase activity"/>
    <property type="evidence" value="ECO:0007669"/>
    <property type="project" value="UniProtKB-EC"/>
</dbReference>
<evidence type="ECO:0000256" key="2">
    <source>
        <dbReference type="ARBA" id="ARBA00006285"/>
    </source>
</evidence>
<comment type="similarity">
    <text evidence="2">Belongs to the glycosyl hydrolase 20 family.</text>
</comment>
<dbReference type="SUPFAM" id="SSF55545">
    <property type="entry name" value="beta-N-acetylhexosaminidase-like domain"/>
    <property type="match status" value="1"/>
</dbReference>
<evidence type="ECO:0000256" key="1">
    <source>
        <dbReference type="ARBA" id="ARBA00001231"/>
    </source>
</evidence>
<dbReference type="Pfam" id="PF02838">
    <property type="entry name" value="Glyco_hydro_20b"/>
    <property type="match status" value="1"/>
</dbReference>
<dbReference type="Gene3D" id="3.20.20.80">
    <property type="entry name" value="Glycosidases"/>
    <property type="match status" value="1"/>
</dbReference>
<dbReference type="RefSeq" id="WP_069836908.1">
    <property type="nucleotide sequence ID" value="NZ_MDGQ01000005.1"/>
</dbReference>
<keyword evidence="10" id="KW-1185">Reference proteome</keyword>
<dbReference type="PANTHER" id="PTHR22600:SF57">
    <property type="entry name" value="BETA-N-ACETYLHEXOSAMINIDASE"/>
    <property type="match status" value="1"/>
</dbReference>
<dbReference type="OrthoDB" id="1090159at2"/>
<dbReference type="PROSITE" id="PS51257">
    <property type="entry name" value="PROKAR_LIPOPROTEIN"/>
    <property type="match status" value="1"/>
</dbReference>
<dbReference type="EMBL" id="MDGQ01000005">
    <property type="protein sequence ID" value="OEK05404.1"/>
    <property type="molecule type" value="Genomic_DNA"/>
</dbReference>
<organism evidence="9 10">
    <name type="scientific">Roseivirga misakiensis</name>
    <dbReference type="NCBI Taxonomy" id="1563681"/>
    <lineage>
        <taxon>Bacteria</taxon>
        <taxon>Pseudomonadati</taxon>
        <taxon>Bacteroidota</taxon>
        <taxon>Cytophagia</taxon>
        <taxon>Cytophagales</taxon>
        <taxon>Roseivirgaceae</taxon>
        <taxon>Roseivirga</taxon>
    </lineage>
</organism>
<evidence type="ECO:0000259" key="7">
    <source>
        <dbReference type="Pfam" id="PF00728"/>
    </source>
</evidence>
<dbReference type="AlphaFoldDB" id="A0A1E5T200"/>
<keyword evidence="5" id="KW-0326">Glycosidase</keyword>
<dbReference type="GO" id="GO:0030203">
    <property type="term" value="P:glycosaminoglycan metabolic process"/>
    <property type="evidence" value="ECO:0007669"/>
    <property type="project" value="TreeGrafter"/>
</dbReference>
<dbReference type="InterPro" id="IPR017853">
    <property type="entry name" value="GH"/>
</dbReference>
<evidence type="ECO:0000256" key="4">
    <source>
        <dbReference type="ARBA" id="ARBA00022801"/>
    </source>
</evidence>
<dbReference type="InterPro" id="IPR025705">
    <property type="entry name" value="Beta_hexosaminidase_sua/sub"/>
</dbReference>
<dbReference type="Gene3D" id="3.30.379.10">
    <property type="entry name" value="Chitobiase/beta-hexosaminidase domain 2-like"/>
    <property type="match status" value="1"/>
</dbReference>
<feature type="domain" description="Glycoside hydrolase family 20 catalytic" evidence="7">
    <location>
        <begin position="157"/>
        <end position="473"/>
    </location>
</feature>
<dbReference type="InterPro" id="IPR029018">
    <property type="entry name" value="Hex-like_dom2"/>
</dbReference>
<dbReference type="STRING" id="1563681.BFP71_18610"/>
<name>A0A1E5T200_9BACT</name>
<dbReference type="InterPro" id="IPR015882">
    <property type="entry name" value="HEX_bac_N"/>
</dbReference>
<proteinExistence type="inferred from homology"/>
<evidence type="ECO:0000313" key="9">
    <source>
        <dbReference type="EMBL" id="OEK05404.1"/>
    </source>
</evidence>
<protein>
    <recommendedName>
        <fullName evidence="3">beta-N-acetylhexosaminidase</fullName>
        <ecNumber evidence="3">3.2.1.52</ecNumber>
    </recommendedName>
</protein>
<dbReference type="Proteomes" id="UP000095552">
    <property type="component" value="Unassembled WGS sequence"/>
</dbReference>
<keyword evidence="4" id="KW-0378">Hydrolase</keyword>
<evidence type="ECO:0000256" key="5">
    <source>
        <dbReference type="ARBA" id="ARBA00023295"/>
    </source>
</evidence>
<comment type="catalytic activity">
    <reaction evidence="1">
        <text>Hydrolysis of terminal non-reducing N-acetyl-D-hexosamine residues in N-acetyl-beta-D-hexosaminides.</text>
        <dbReference type="EC" id="3.2.1.52"/>
    </reaction>
</comment>
<dbReference type="InterPro" id="IPR015883">
    <property type="entry name" value="Glyco_hydro_20_cat"/>
</dbReference>
<comment type="caution">
    <text evidence="9">The sequence shown here is derived from an EMBL/GenBank/DDBJ whole genome shotgun (WGS) entry which is preliminary data.</text>
</comment>
<dbReference type="GO" id="GO:0016020">
    <property type="term" value="C:membrane"/>
    <property type="evidence" value="ECO:0007669"/>
    <property type="project" value="TreeGrafter"/>
</dbReference>
<gene>
    <name evidence="9" type="ORF">BFP71_18610</name>
</gene>
<reference evidence="9 10" key="1">
    <citation type="submission" date="2016-08" db="EMBL/GenBank/DDBJ databases">
        <title>Draft genome of Fabibacter sp. strain SK-8.</title>
        <authorList>
            <person name="Wong S.-K."/>
            <person name="Hamasaki K."/>
            <person name="Yoshizawa S."/>
        </authorList>
    </citation>
    <scope>NUCLEOTIDE SEQUENCE [LARGE SCALE GENOMIC DNA]</scope>
    <source>
        <strain evidence="9 10">SK-8</strain>
    </source>
</reference>
<evidence type="ECO:0000313" key="10">
    <source>
        <dbReference type="Proteomes" id="UP000095552"/>
    </source>
</evidence>
<dbReference type="EC" id="3.2.1.52" evidence="3"/>
<feature type="active site" description="Proton donor" evidence="6">
    <location>
        <position position="303"/>
    </location>
</feature>
<evidence type="ECO:0000259" key="8">
    <source>
        <dbReference type="Pfam" id="PF02838"/>
    </source>
</evidence>
<dbReference type="PANTHER" id="PTHR22600">
    <property type="entry name" value="BETA-HEXOSAMINIDASE"/>
    <property type="match status" value="1"/>
</dbReference>
<dbReference type="Pfam" id="PF00728">
    <property type="entry name" value="Glyco_hydro_20"/>
    <property type="match status" value="1"/>
</dbReference>
<feature type="domain" description="Beta-hexosaminidase bacterial type N-terminal" evidence="8">
    <location>
        <begin position="34"/>
        <end position="152"/>
    </location>
</feature>
<evidence type="ECO:0000256" key="6">
    <source>
        <dbReference type="PIRSR" id="PIRSR625705-1"/>
    </source>
</evidence>
<dbReference type="PRINTS" id="PR00738">
    <property type="entry name" value="GLHYDRLASE20"/>
</dbReference>
<dbReference type="SUPFAM" id="SSF51445">
    <property type="entry name" value="(Trans)glycosidases"/>
    <property type="match status" value="1"/>
</dbReference>
<accession>A0A1E5T200</accession>
<dbReference type="GO" id="GO:0005975">
    <property type="term" value="P:carbohydrate metabolic process"/>
    <property type="evidence" value="ECO:0007669"/>
    <property type="project" value="InterPro"/>
</dbReference>